<feature type="region of interest" description="Disordered" evidence="1">
    <location>
        <begin position="184"/>
        <end position="203"/>
    </location>
</feature>
<evidence type="ECO:0000313" key="3">
    <source>
        <dbReference type="EMBL" id="OCH89123.1"/>
    </source>
</evidence>
<feature type="transmembrane region" description="Helical" evidence="2">
    <location>
        <begin position="98"/>
        <end position="117"/>
    </location>
</feature>
<protein>
    <submittedName>
        <fullName evidence="3">Uncharacterized protein</fullName>
    </submittedName>
</protein>
<keyword evidence="4" id="KW-1185">Reference proteome</keyword>
<evidence type="ECO:0000256" key="2">
    <source>
        <dbReference type="SAM" id="Phobius"/>
    </source>
</evidence>
<name>A0A8E2ARP3_9APHY</name>
<keyword evidence="2" id="KW-0812">Transmembrane</keyword>
<gene>
    <name evidence="3" type="ORF">OBBRIDRAFT_826734</name>
</gene>
<feature type="transmembrane region" description="Helical" evidence="2">
    <location>
        <begin position="221"/>
        <end position="242"/>
    </location>
</feature>
<keyword evidence="2" id="KW-1133">Transmembrane helix</keyword>
<sequence length="259" mass="27271">MSDIEGGRIRQASSANLLGKVELRGAHAGIGSCGGYGVDNGTLLLSRETQILEFTFTAEISIICALRLSKRTCVNFHLGTIQSVPDGILATVTGTSHFNALGLLFFIIPLILATALANHVTMSAPTPRPNADELAKVATLGERVFMNGLREFPALHDIPCVVTGIAARILSSGRAVHAISQSSLHARAPPAKSPGRFSKRSPGTQREAQKAFAFLPSTYTIGWVLAVAVAYSPFASEVAVVLRTSQEDRSSGSSGTSGR</sequence>
<dbReference type="Proteomes" id="UP000250043">
    <property type="component" value="Unassembled WGS sequence"/>
</dbReference>
<keyword evidence="2" id="KW-0472">Membrane</keyword>
<evidence type="ECO:0000256" key="1">
    <source>
        <dbReference type="SAM" id="MobiDB-lite"/>
    </source>
</evidence>
<accession>A0A8E2ARP3</accession>
<organism evidence="3 4">
    <name type="scientific">Obba rivulosa</name>
    <dbReference type="NCBI Taxonomy" id="1052685"/>
    <lineage>
        <taxon>Eukaryota</taxon>
        <taxon>Fungi</taxon>
        <taxon>Dikarya</taxon>
        <taxon>Basidiomycota</taxon>
        <taxon>Agaricomycotina</taxon>
        <taxon>Agaricomycetes</taxon>
        <taxon>Polyporales</taxon>
        <taxon>Gelatoporiaceae</taxon>
        <taxon>Obba</taxon>
    </lineage>
</organism>
<proteinExistence type="predicted"/>
<evidence type="ECO:0000313" key="4">
    <source>
        <dbReference type="Proteomes" id="UP000250043"/>
    </source>
</evidence>
<dbReference type="EMBL" id="KV722434">
    <property type="protein sequence ID" value="OCH89123.1"/>
    <property type="molecule type" value="Genomic_DNA"/>
</dbReference>
<dbReference type="AlphaFoldDB" id="A0A8E2ARP3"/>
<reference evidence="3 4" key="1">
    <citation type="submission" date="2016-07" db="EMBL/GenBank/DDBJ databases">
        <title>Draft genome of the white-rot fungus Obba rivulosa 3A-2.</title>
        <authorList>
            <consortium name="DOE Joint Genome Institute"/>
            <person name="Miettinen O."/>
            <person name="Riley R."/>
            <person name="Acob R."/>
            <person name="Barry K."/>
            <person name="Cullen D."/>
            <person name="De Vries R."/>
            <person name="Hainaut M."/>
            <person name="Hatakka A."/>
            <person name="Henrissat B."/>
            <person name="Hilden K."/>
            <person name="Kuo R."/>
            <person name="Labutti K."/>
            <person name="Lipzen A."/>
            <person name="Makela M.R."/>
            <person name="Sandor L."/>
            <person name="Spatafora J.W."/>
            <person name="Grigoriev I.V."/>
            <person name="Hibbett D.S."/>
        </authorList>
    </citation>
    <scope>NUCLEOTIDE SEQUENCE [LARGE SCALE GENOMIC DNA]</scope>
    <source>
        <strain evidence="3 4">3A-2</strain>
    </source>
</reference>